<reference evidence="1 2" key="1">
    <citation type="submission" date="2020-07" db="EMBL/GenBank/DDBJ databases">
        <authorList>
            <person name="Cui H."/>
        </authorList>
    </citation>
    <scope>NUCLEOTIDE SEQUENCE [LARGE SCALE GENOMIC DNA]</scope>
    <source>
        <strain evidence="1 2">YPL8</strain>
    </source>
</reference>
<dbReference type="SUPFAM" id="SSF101898">
    <property type="entry name" value="NHL repeat"/>
    <property type="match status" value="1"/>
</dbReference>
<evidence type="ECO:0000313" key="2">
    <source>
        <dbReference type="Proteomes" id="UP000509241"/>
    </source>
</evidence>
<sequence length="299" mass="31124">MWNFETSADAPLTWTVSETPIDGTAYDVTETANGACAVGDGGTIVGRTCDGSWGVVVPDGPAARDESLHAVAATDGGRRVWFCGSGGAVGHYDLTSGKRVDHSRPDGMDVTFHALAVSGAYGAEKLLLADGNGVVLPGIVDGEKLEWNARTNPADGTAVSALAADGDGRGYGVDDNANVWMTTESGWERIGLADAEHSLYAAAATEETLVVGGGNGRLYERDGTGAWTPHSVDDAAIECLDLNGRLQLVGGESGLLRYRERDTWHETDWDEPTTIHGVHVGSPSVAVGENGLVLEGTAE</sequence>
<protein>
    <submittedName>
        <fullName evidence="1">Uncharacterized protein</fullName>
    </submittedName>
</protein>
<dbReference type="RefSeq" id="WP_179259197.1">
    <property type="nucleotide sequence ID" value="NZ_CP058601.1"/>
</dbReference>
<dbReference type="AlphaFoldDB" id="A0A7D5GFB1"/>
<gene>
    <name evidence="1" type="ORF">HYG82_00620</name>
</gene>
<accession>A0A7D5GFB1</accession>
<evidence type="ECO:0000313" key="1">
    <source>
        <dbReference type="EMBL" id="QLG47454.1"/>
    </source>
</evidence>
<dbReference type="OrthoDB" id="320255at2157"/>
<dbReference type="Proteomes" id="UP000509241">
    <property type="component" value="Chromosome"/>
</dbReference>
<organism evidence="1 2">
    <name type="scientific">Natrinema halophilum</name>
    <dbReference type="NCBI Taxonomy" id="1699371"/>
    <lineage>
        <taxon>Archaea</taxon>
        <taxon>Methanobacteriati</taxon>
        <taxon>Methanobacteriota</taxon>
        <taxon>Stenosarchaea group</taxon>
        <taxon>Halobacteria</taxon>
        <taxon>Halobacteriales</taxon>
        <taxon>Natrialbaceae</taxon>
        <taxon>Natrinema</taxon>
    </lineage>
</organism>
<dbReference type="KEGG" id="haly:HYG82_00620"/>
<keyword evidence="2" id="KW-1185">Reference proteome</keyword>
<dbReference type="EMBL" id="CP058601">
    <property type="protein sequence ID" value="QLG47454.1"/>
    <property type="molecule type" value="Genomic_DNA"/>
</dbReference>
<name>A0A7D5GFB1_9EURY</name>
<proteinExistence type="predicted"/>
<dbReference type="GeneID" id="56031749"/>